<feature type="compositionally biased region" description="Low complexity" evidence="1">
    <location>
        <begin position="197"/>
        <end position="250"/>
    </location>
</feature>
<feature type="chain" id="PRO_5015506514" description="Extracellular membrane protein CFEM domain-containing protein" evidence="2">
    <location>
        <begin position="18"/>
        <end position="375"/>
    </location>
</feature>
<keyword evidence="2" id="KW-0732">Signal</keyword>
<gene>
    <name evidence="3" type="ORF">B9Z19DRAFT_1066697</name>
</gene>
<organism evidence="3 4">
    <name type="scientific">Tuber borchii</name>
    <name type="common">White truffle</name>
    <dbReference type="NCBI Taxonomy" id="42251"/>
    <lineage>
        <taxon>Eukaryota</taxon>
        <taxon>Fungi</taxon>
        <taxon>Dikarya</taxon>
        <taxon>Ascomycota</taxon>
        <taxon>Pezizomycotina</taxon>
        <taxon>Pezizomycetes</taxon>
        <taxon>Pezizales</taxon>
        <taxon>Tuberaceae</taxon>
        <taxon>Tuber</taxon>
    </lineage>
</organism>
<feature type="compositionally biased region" description="Low complexity" evidence="1">
    <location>
        <begin position="60"/>
        <end position="71"/>
    </location>
</feature>
<dbReference type="STRING" id="42251.A0A2T6ZLK1"/>
<evidence type="ECO:0008006" key="5">
    <source>
        <dbReference type="Google" id="ProtNLM"/>
    </source>
</evidence>
<dbReference type="Proteomes" id="UP000244722">
    <property type="component" value="Unassembled WGS sequence"/>
</dbReference>
<feature type="compositionally biased region" description="Low complexity" evidence="1">
    <location>
        <begin position="150"/>
        <end position="165"/>
    </location>
</feature>
<feature type="compositionally biased region" description="Pro residues" evidence="1">
    <location>
        <begin position="135"/>
        <end position="149"/>
    </location>
</feature>
<protein>
    <recommendedName>
        <fullName evidence="5">Extracellular membrane protein CFEM domain-containing protein</fullName>
    </recommendedName>
</protein>
<feature type="region of interest" description="Disordered" evidence="1">
    <location>
        <begin position="22"/>
        <end position="250"/>
    </location>
</feature>
<accession>A0A2T6ZLK1</accession>
<reference evidence="3 4" key="1">
    <citation type="submission" date="2017-04" db="EMBL/GenBank/DDBJ databases">
        <title>Draft genome sequence of Tuber borchii Vittad., a whitish edible truffle.</title>
        <authorList>
            <consortium name="DOE Joint Genome Institute"/>
            <person name="Murat C."/>
            <person name="Kuo A."/>
            <person name="Barry K.W."/>
            <person name="Clum A."/>
            <person name="Dockter R.B."/>
            <person name="Fauchery L."/>
            <person name="Iotti M."/>
            <person name="Kohler A."/>
            <person name="Labutti K."/>
            <person name="Lindquist E.A."/>
            <person name="Lipzen A."/>
            <person name="Ohm R.A."/>
            <person name="Wang M."/>
            <person name="Grigoriev I.V."/>
            <person name="Zambonelli A."/>
            <person name="Martin F.M."/>
        </authorList>
    </citation>
    <scope>NUCLEOTIDE SEQUENCE [LARGE SCALE GENOMIC DNA]</scope>
    <source>
        <strain evidence="3 4">Tbo3840</strain>
    </source>
</reference>
<evidence type="ECO:0000256" key="2">
    <source>
        <dbReference type="SAM" id="SignalP"/>
    </source>
</evidence>
<dbReference type="OrthoDB" id="2362516at2759"/>
<evidence type="ECO:0000313" key="4">
    <source>
        <dbReference type="Proteomes" id="UP000244722"/>
    </source>
</evidence>
<name>A0A2T6ZLK1_TUBBO</name>
<feature type="compositionally biased region" description="Basic and acidic residues" evidence="1">
    <location>
        <begin position="99"/>
        <end position="109"/>
    </location>
</feature>
<feature type="compositionally biased region" description="Polar residues" evidence="1">
    <location>
        <begin position="78"/>
        <end position="93"/>
    </location>
</feature>
<evidence type="ECO:0000256" key="1">
    <source>
        <dbReference type="SAM" id="MobiDB-lite"/>
    </source>
</evidence>
<sequence length="375" mass="37826">MKIAIFSALIALHSVIAGPLQGNPALEPRVDNPLDINQPPTTTRSFSHIVESKAPVSDKPSSASVAGPSSSLRLPVGTKTTSAPSSLVVSSATGAPETRSFRRLPEDTPKPSSKAPVPSAPASSTSAPSTRAPSTPAPSAPAPSAPVPSAPVSSVPVSSNSSAPTRNRTFTRLTPPQPSSSPKGGKPSTPSPPSPPGTITVTVTASARPAAPTTPAGPTTPAIPSTPATPTTSRPASQAPSSTQPPSSTNSNAALAIALNKKFAALTTSSPCDPKNPAQLHACIAGDFHTCGDDGKYAKAVDCVAPLTCFALPLEKSTGASVACISPADAALRMGFNSEEELKVALGKRSLVKRNRESVFRNPPASKACLDGVLN</sequence>
<dbReference type="AlphaFoldDB" id="A0A2T6ZLK1"/>
<proteinExistence type="predicted"/>
<comment type="caution">
    <text evidence="3">The sequence shown here is derived from an EMBL/GenBank/DDBJ whole genome shotgun (WGS) entry which is preliminary data.</text>
</comment>
<feature type="signal peptide" evidence="2">
    <location>
        <begin position="1"/>
        <end position="17"/>
    </location>
</feature>
<dbReference type="EMBL" id="NESQ01000191">
    <property type="protein sequence ID" value="PUU76336.1"/>
    <property type="molecule type" value="Genomic_DNA"/>
</dbReference>
<evidence type="ECO:0000313" key="3">
    <source>
        <dbReference type="EMBL" id="PUU76336.1"/>
    </source>
</evidence>
<feature type="compositionally biased region" description="Low complexity" evidence="1">
    <location>
        <begin position="110"/>
        <end position="134"/>
    </location>
</feature>
<keyword evidence="4" id="KW-1185">Reference proteome</keyword>